<protein>
    <recommendedName>
        <fullName evidence="4">Replication initiation protein</fullName>
    </recommendedName>
</protein>
<evidence type="ECO:0000256" key="1">
    <source>
        <dbReference type="SAM" id="Coils"/>
    </source>
</evidence>
<keyword evidence="1" id="KW-0175">Coiled coil</keyword>
<organism evidence="2 3">
    <name type="scientific">Streptococcus thermophilus</name>
    <dbReference type="NCBI Taxonomy" id="1308"/>
    <lineage>
        <taxon>Bacteria</taxon>
        <taxon>Bacillati</taxon>
        <taxon>Bacillota</taxon>
        <taxon>Bacilli</taxon>
        <taxon>Lactobacillales</taxon>
        <taxon>Streptococcaceae</taxon>
        <taxon>Streptococcus</taxon>
    </lineage>
</organism>
<dbReference type="AlphaFoldDB" id="A0A8D6XSQ9"/>
<evidence type="ECO:0008006" key="4">
    <source>
        <dbReference type="Google" id="ProtNLM"/>
    </source>
</evidence>
<feature type="coiled-coil region" evidence="1">
    <location>
        <begin position="283"/>
        <end position="318"/>
    </location>
</feature>
<dbReference type="Proteomes" id="UP000509791">
    <property type="component" value="Chromosome"/>
</dbReference>
<reference evidence="2 3" key="1">
    <citation type="submission" date="2020-06" db="EMBL/GenBank/DDBJ databases">
        <authorList>
            <person name="Chuat V."/>
        </authorList>
    </citation>
    <scope>NUCLEOTIDE SEQUENCE [LARGE SCALE GENOMIC DNA]</scope>
    <source>
        <strain evidence="2">STH_CIRM_998</strain>
    </source>
</reference>
<evidence type="ECO:0000313" key="2">
    <source>
        <dbReference type="EMBL" id="CAD0152016.1"/>
    </source>
</evidence>
<gene>
    <name evidence="2" type="ORF">STHERMO_0776</name>
</gene>
<dbReference type="EMBL" id="LR822027">
    <property type="protein sequence ID" value="CAD0152016.1"/>
    <property type="molecule type" value="Genomic_DNA"/>
</dbReference>
<evidence type="ECO:0000313" key="3">
    <source>
        <dbReference type="Proteomes" id="UP000509791"/>
    </source>
</evidence>
<proteinExistence type="predicted"/>
<name>A0A8D6XSQ9_STRTR</name>
<accession>A0A8D6XSQ9</accession>
<dbReference type="RefSeq" id="WP_002388714.1">
    <property type="nucleotide sequence ID" value="NZ_LR822027.1"/>
</dbReference>
<sequence length="324" mass="38305">MEYTFKELKKRQAHADLSILNRDITVCIDRITILVSSDNKYIKPIFREFYHQIFAKLDHLFVSSIDTKNQFTISKTLEEDSYINLIFIEYVNIGNHDDIRIDFNPNTLKEFEGMSVWRQIMAYIKLNRLDIRLSRIDIAFDIYNRPEIATLTTTKGGIKQTIYLGRGGELETLYLGASGSNVQVRLYDKNKESISHKRYDKMDLEKSPFWWRLEFQLRTKAINEETVLELMKRLDTMGYYDIRQFSLDDRIFITLFLYAPHQLKMVYSDMSDNAIAIRKSKLRAKLREQTNEFSLELKQVLEDNLSNLGKELNKYSDEFLGFTI</sequence>